<organism evidence="2 3">
    <name type="scientific">Nocardioides aromaticivorans</name>
    <dbReference type="NCBI Taxonomy" id="200618"/>
    <lineage>
        <taxon>Bacteria</taxon>
        <taxon>Bacillati</taxon>
        <taxon>Actinomycetota</taxon>
        <taxon>Actinomycetes</taxon>
        <taxon>Propionibacteriales</taxon>
        <taxon>Nocardioidaceae</taxon>
        <taxon>Nocardioides</taxon>
    </lineage>
</organism>
<name>A0A7Z0CKW6_9ACTN</name>
<dbReference type="Gene3D" id="3.40.50.300">
    <property type="entry name" value="P-loop containing nucleotide triphosphate hydrolases"/>
    <property type="match status" value="1"/>
</dbReference>
<proteinExistence type="predicted"/>
<reference evidence="2 3" key="1">
    <citation type="submission" date="2020-07" db="EMBL/GenBank/DDBJ databases">
        <title>Sequencing the genomes of 1000 actinobacteria strains.</title>
        <authorList>
            <person name="Klenk H.-P."/>
        </authorList>
    </citation>
    <scope>NUCLEOTIDE SEQUENCE [LARGE SCALE GENOMIC DNA]</scope>
    <source>
        <strain evidence="2 3">DSM 15131</strain>
    </source>
</reference>
<protein>
    <recommendedName>
        <fullName evidence="4">Sulfotransferase domain-containing protein</fullName>
    </recommendedName>
</protein>
<evidence type="ECO:0000256" key="1">
    <source>
        <dbReference type="SAM" id="Coils"/>
    </source>
</evidence>
<dbReference type="AlphaFoldDB" id="A0A7Z0CKW6"/>
<accession>A0A7Z0CKW6</accession>
<evidence type="ECO:0000313" key="2">
    <source>
        <dbReference type="EMBL" id="NYI44594.1"/>
    </source>
</evidence>
<evidence type="ECO:0008006" key="4">
    <source>
        <dbReference type="Google" id="ProtNLM"/>
    </source>
</evidence>
<evidence type="ECO:0000313" key="3">
    <source>
        <dbReference type="Proteomes" id="UP000562045"/>
    </source>
</evidence>
<dbReference type="SUPFAM" id="SSF52540">
    <property type="entry name" value="P-loop containing nucleoside triphosphate hydrolases"/>
    <property type="match status" value="1"/>
</dbReference>
<dbReference type="EMBL" id="JACBZM010000001">
    <property type="protein sequence ID" value="NYI44594.1"/>
    <property type="molecule type" value="Genomic_DNA"/>
</dbReference>
<keyword evidence="1" id="KW-0175">Coiled coil</keyword>
<dbReference type="RefSeq" id="WP_179648402.1">
    <property type="nucleotide sequence ID" value="NZ_JACBZM010000001.1"/>
</dbReference>
<dbReference type="Proteomes" id="UP000562045">
    <property type="component" value="Unassembled WGS sequence"/>
</dbReference>
<gene>
    <name evidence="2" type="ORF">BJ993_001674</name>
</gene>
<sequence length="408" mass="46186">MSSKVLLHVGTPKTGTSYLQDVLFQNRSKLLRQGVLYPAERFDAHFLAALDLMRLRWGGLEREAVGAWDQLAAQVREHDGTAIISHEILATASRGQVKRALASLGHEPGGGGTEVHLIISVRDLVRQIPAEWQENVKHRATFRYARFLELIRDPERSHRVGAWFWGVQEIPDILARWGATIPPERIHIVTVPRPGGPKELLWQRFSTAFGLDDLDLDLGTERANPSLGVPESALLRRINRAATRDLPPVHYRPLVRELLAHQTLSKRTDSPRLSLPPSEYPWVAELTDSWITELAERRYDVVGDLEDLRGTAPDPERWADPDKPAERQVAQAGLEAIRALLVEAAERQAEADRLRTKLEETRRELIRARTPRLMRTMEWTVQRLEGSPRGRQALGAYRKARGRNSLSA</sequence>
<comment type="caution">
    <text evidence="2">The sequence shown here is derived from an EMBL/GenBank/DDBJ whole genome shotgun (WGS) entry which is preliminary data.</text>
</comment>
<feature type="coiled-coil region" evidence="1">
    <location>
        <begin position="337"/>
        <end position="364"/>
    </location>
</feature>
<dbReference type="InterPro" id="IPR027417">
    <property type="entry name" value="P-loop_NTPase"/>
</dbReference>